<name>A0A1I6H788_9EURY</name>
<dbReference type="EMBL" id="FOYS01000003">
    <property type="protein sequence ID" value="SFR50343.1"/>
    <property type="molecule type" value="Genomic_DNA"/>
</dbReference>
<dbReference type="AlphaFoldDB" id="A0A1I6H788"/>
<dbReference type="InterPro" id="IPR043901">
    <property type="entry name" value="DUF5787"/>
</dbReference>
<accession>A0A1I6H788</accession>
<organism evidence="1 2">
    <name type="scientific">Halogeometricum limi</name>
    <dbReference type="NCBI Taxonomy" id="555875"/>
    <lineage>
        <taxon>Archaea</taxon>
        <taxon>Methanobacteriati</taxon>
        <taxon>Methanobacteriota</taxon>
        <taxon>Stenosarchaea group</taxon>
        <taxon>Halobacteria</taxon>
        <taxon>Halobacteriales</taxon>
        <taxon>Haloferacaceae</taxon>
        <taxon>Halogeometricum</taxon>
    </lineage>
</organism>
<reference evidence="2" key="1">
    <citation type="submission" date="2016-10" db="EMBL/GenBank/DDBJ databases">
        <authorList>
            <person name="Varghese N."/>
            <person name="Submissions S."/>
        </authorList>
    </citation>
    <scope>NUCLEOTIDE SEQUENCE [LARGE SCALE GENOMIC DNA]</scope>
    <source>
        <strain evidence="2">CGMCC 1.8711</strain>
    </source>
</reference>
<dbReference type="RefSeq" id="WP_089879746.1">
    <property type="nucleotide sequence ID" value="NZ_FOYS01000003.1"/>
</dbReference>
<keyword evidence="2" id="KW-1185">Reference proteome</keyword>
<proteinExistence type="predicted"/>
<evidence type="ECO:0000313" key="2">
    <source>
        <dbReference type="Proteomes" id="UP000243250"/>
    </source>
</evidence>
<dbReference type="STRING" id="555875.SAMN04488124_1872"/>
<dbReference type="OrthoDB" id="211869at2157"/>
<dbReference type="Pfam" id="PF19100">
    <property type="entry name" value="DUF5787"/>
    <property type="match status" value="1"/>
</dbReference>
<dbReference type="Proteomes" id="UP000243250">
    <property type="component" value="Unassembled WGS sequence"/>
</dbReference>
<evidence type="ECO:0000313" key="1">
    <source>
        <dbReference type="EMBL" id="SFR50343.1"/>
    </source>
</evidence>
<gene>
    <name evidence="1" type="ORF">SAMN04488124_1872</name>
</gene>
<sequence>MATDTDGPREFAFEVSLCSHLEQTTDWVLGRQLGAAVDAPGRRIIDVCGVVPGPAFDRRARITDRTIPPRAVESDAGVGEATFWRDAFDCHRETAREVVDRAVEAGFFTTEWRGRREYVRKTTRYPDDWFARLVGVENKPDLGDPGELERQLRTDVSLGLFDEVVLATESYVTRAHLNRIPAEVGVWRFDPETGERRVVRDPAPLPVDAPGVELVAERALRTDVAVVSAAEKRRARRRLAERTYGKGWRTYAFPACANARATDDGRPYCAAFDCVVDPARDCGGDCGAFEAGDAPAVDTDALRDERTPWVADPAGVARRQTGLDRFS</sequence>
<protein>
    <submittedName>
        <fullName evidence="1">Uncharacterized protein</fullName>
    </submittedName>
</protein>